<dbReference type="InterPro" id="IPR022237">
    <property type="entry name" value="PsiD-like"/>
</dbReference>
<evidence type="ECO:0000313" key="4">
    <source>
        <dbReference type="EMBL" id="KAJ7359817.1"/>
    </source>
</evidence>
<feature type="domain" description="L-tryptophan decarboxylase PsiD-like" evidence="3">
    <location>
        <begin position="52"/>
        <end position="130"/>
    </location>
</feature>
<dbReference type="GO" id="GO:0006646">
    <property type="term" value="P:phosphatidylethanolamine biosynthetic process"/>
    <property type="evidence" value="ECO:0007669"/>
    <property type="project" value="TreeGrafter"/>
</dbReference>
<sequence length="380" mass="42945">MLEEVAVVQPTDYASLPELKEIKELKEFIQSDTHLYMMFNQMFVGNDDLPLAPNWLQESPTYLEIDNSPTLILTHAMNSHAGFSAFLNKELNAYFRRLFDRWGVYLTTPASANVLTAEKGGWFSPPALKVMMEHFAGLTFDEVFVCDPAPTRYACWDDFFTRKLRPGVRTVDEPENPDIISAACESQCYNIATNVKERDAFWLKGQSYSLRDMLAHDEYVPRFVDGTVCQNYLRVTGYHRWHAPTDGVVKKIVPVAGTYFCQSPAMLDSPLSMGEPFDTRPIFQSLPFFAMVNARMLMFIEADDPRIGLYCFIAIGMQEISTAEPTVKVGQKVKRGEELGTFHFGGSTDVLVLRPETKIEFLVKPGDAVRVRGALARVIS</sequence>
<dbReference type="GO" id="GO:0005739">
    <property type="term" value="C:mitochondrion"/>
    <property type="evidence" value="ECO:0007669"/>
    <property type="project" value="TreeGrafter"/>
</dbReference>
<evidence type="ECO:0000256" key="2">
    <source>
        <dbReference type="ARBA" id="ARBA00023239"/>
    </source>
</evidence>
<dbReference type="Pfam" id="PF02666">
    <property type="entry name" value="PS_Dcarbxylase"/>
    <property type="match status" value="1"/>
</dbReference>
<name>A0AAD7EYZ1_9AGAR</name>
<gene>
    <name evidence="4" type="ORF">DFH08DRAFT_911602</name>
</gene>
<dbReference type="InterPro" id="IPR003817">
    <property type="entry name" value="PS_Dcarbxylase"/>
</dbReference>
<dbReference type="PANTHER" id="PTHR10067:SF9">
    <property type="entry name" value="PHOSPHATIDYLSERINE DECARBOXYLASE FAMILY PROTEIN (AFU_ORTHOLOGUE AFUA_7G01730)"/>
    <property type="match status" value="1"/>
</dbReference>
<evidence type="ECO:0000259" key="3">
    <source>
        <dbReference type="Pfam" id="PF12588"/>
    </source>
</evidence>
<dbReference type="EMBL" id="JARIHO010000006">
    <property type="protein sequence ID" value="KAJ7359817.1"/>
    <property type="molecule type" value="Genomic_DNA"/>
</dbReference>
<dbReference type="PANTHER" id="PTHR10067">
    <property type="entry name" value="PHOSPHATIDYLSERINE DECARBOXYLASE"/>
    <property type="match status" value="1"/>
</dbReference>
<keyword evidence="1" id="KW-0210">Decarboxylase</keyword>
<accession>A0AAD7EYZ1</accession>
<dbReference type="GO" id="GO:0004609">
    <property type="term" value="F:phosphatidylserine decarboxylase activity"/>
    <property type="evidence" value="ECO:0007669"/>
    <property type="project" value="InterPro"/>
</dbReference>
<protein>
    <submittedName>
        <fullName evidence="4">Phosphatidylserine decarboxylase</fullName>
    </submittedName>
</protein>
<dbReference type="AlphaFoldDB" id="A0AAD7EYZ1"/>
<evidence type="ECO:0000256" key="1">
    <source>
        <dbReference type="ARBA" id="ARBA00022793"/>
    </source>
</evidence>
<keyword evidence="2" id="KW-0456">Lyase</keyword>
<dbReference type="Proteomes" id="UP001218218">
    <property type="component" value="Unassembled WGS sequence"/>
</dbReference>
<keyword evidence="5" id="KW-1185">Reference proteome</keyword>
<dbReference type="Pfam" id="PF12588">
    <property type="entry name" value="PSDC"/>
    <property type="match status" value="1"/>
</dbReference>
<reference evidence="4" key="1">
    <citation type="submission" date="2023-03" db="EMBL/GenBank/DDBJ databases">
        <title>Massive genome expansion in bonnet fungi (Mycena s.s.) driven by repeated elements and novel gene families across ecological guilds.</title>
        <authorList>
            <consortium name="Lawrence Berkeley National Laboratory"/>
            <person name="Harder C.B."/>
            <person name="Miyauchi S."/>
            <person name="Viragh M."/>
            <person name="Kuo A."/>
            <person name="Thoen E."/>
            <person name="Andreopoulos B."/>
            <person name="Lu D."/>
            <person name="Skrede I."/>
            <person name="Drula E."/>
            <person name="Henrissat B."/>
            <person name="Morin E."/>
            <person name="Kohler A."/>
            <person name="Barry K."/>
            <person name="LaButti K."/>
            <person name="Morin E."/>
            <person name="Salamov A."/>
            <person name="Lipzen A."/>
            <person name="Mereny Z."/>
            <person name="Hegedus B."/>
            <person name="Baldrian P."/>
            <person name="Stursova M."/>
            <person name="Weitz H."/>
            <person name="Taylor A."/>
            <person name="Grigoriev I.V."/>
            <person name="Nagy L.G."/>
            <person name="Martin F."/>
            <person name="Kauserud H."/>
        </authorList>
    </citation>
    <scope>NUCLEOTIDE SEQUENCE</scope>
    <source>
        <strain evidence="4">CBHHK002</strain>
    </source>
</reference>
<proteinExistence type="predicted"/>
<organism evidence="4 5">
    <name type="scientific">Mycena albidolilacea</name>
    <dbReference type="NCBI Taxonomy" id="1033008"/>
    <lineage>
        <taxon>Eukaryota</taxon>
        <taxon>Fungi</taxon>
        <taxon>Dikarya</taxon>
        <taxon>Basidiomycota</taxon>
        <taxon>Agaricomycotina</taxon>
        <taxon>Agaricomycetes</taxon>
        <taxon>Agaricomycetidae</taxon>
        <taxon>Agaricales</taxon>
        <taxon>Marasmiineae</taxon>
        <taxon>Mycenaceae</taxon>
        <taxon>Mycena</taxon>
    </lineage>
</organism>
<evidence type="ECO:0000313" key="5">
    <source>
        <dbReference type="Proteomes" id="UP001218218"/>
    </source>
</evidence>
<comment type="caution">
    <text evidence="4">The sequence shown here is derived from an EMBL/GenBank/DDBJ whole genome shotgun (WGS) entry which is preliminary data.</text>
</comment>